<evidence type="ECO:0000256" key="7">
    <source>
        <dbReference type="ARBA" id="ARBA00022989"/>
    </source>
</evidence>
<dbReference type="InterPro" id="IPR006371">
    <property type="entry name" value="Polyprenyltransferase_UbiA-li"/>
</dbReference>
<feature type="transmembrane region" description="Helical" evidence="9">
    <location>
        <begin position="105"/>
        <end position="125"/>
    </location>
</feature>
<keyword evidence="6 9" id="KW-0812">Transmembrane</keyword>
<evidence type="ECO:0000256" key="9">
    <source>
        <dbReference type="SAM" id="Phobius"/>
    </source>
</evidence>
<dbReference type="Pfam" id="PF01040">
    <property type="entry name" value="UbiA"/>
    <property type="match status" value="1"/>
</dbReference>
<organism evidence="10 11">
    <name type="scientific">Pedobacter segetis</name>
    <dbReference type="NCBI Taxonomy" id="2793069"/>
    <lineage>
        <taxon>Bacteria</taxon>
        <taxon>Pseudomonadati</taxon>
        <taxon>Bacteroidota</taxon>
        <taxon>Sphingobacteriia</taxon>
        <taxon>Sphingobacteriales</taxon>
        <taxon>Sphingobacteriaceae</taxon>
        <taxon>Pedobacter</taxon>
    </lineage>
</organism>
<evidence type="ECO:0000256" key="3">
    <source>
        <dbReference type="ARBA" id="ARBA00005985"/>
    </source>
</evidence>
<evidence type="ECO:0000256" key="5">
    <source>
        <dbReference type="ARBA" id="ARBA00022679"/>
    </source>
</evidence>
<dbReference type="Gene3D" id="1.10.357.140">
    <property type="entry name" value="UbiA prenyltransferase"/>
    <property type="match status" value="1"/>
</dbReference>
<feature type="transmembrane region" description="Helical" evidence="9">
    <location>
        <begin position="132"/>
        <end position="152"/>
    </location>
</feature>
<evidence type="ECO:0000256" key="1">
    <source>
        <dbReference type="ARBA" id="ARBA00001946"/>
    </source>
</evidence>
<keyword evidence="5" id="KW-0808">Transferase</keyword>
<sequence>MKKYLSLVTFSHTIFAMPFAFIGFFLAISTTSHQFSWLKLILMIICMICARNAAMAFNRYLDREIDAKNPRTKVRDIPSGRITAKSALLFTIINCLLFIGATWFINLLCFFLSPVALLVVLGYSATKRFTALCHLVLGLGLSLAPIGAYLVVTGEFALLPILFSLAVLCWVSGFDIIYALQDEDFDLTENLHSIPSYLGKKNALMVSNILHFFAAIFVIAPLFFTPLAWPYFIGLAIFIGMLVYQHQLVKPTDLSKVNFAFMTTNGIASVAFAVCFLFDIYYRHHL</sequence>
<dbReference type="RefSeq" id="WP_200586235.1">
    <property type="nucleotide sequence ID" value="NZ_JAEHFY010000014.1"/>
</dbReference>
<evidence type="ECO:0000256" key="4">
    <source>
        <dbReference type="ARBA" id="ARBA00022475"/>
    </source>
</evidence>
<keyword evidence="4" id="KW-1003">Cell membrane</keyword>
<evidence type="ECO:0000256" key="6">
    <source>
        <dbReference type="ARBA" id="ARBA00022692"/>
    </source>
</evidence>
<feature type="transmembrane region" description="Helical" evidence="9">
    <location>
        <begin position="202"/>
        <end position="222"/>
    </location>
</feature>
<gene>
    <name evidence="10" type="ORF">I5M32_10675</name>
</gene>
<dbReference type="Gene3D" id="1.20.120.1780">
    <property type="entry name" value="UbiA prenyltransferase"/>
    <property type="match status" value="1"/>
</dbReference>
<keyword evidence="7 9" id="KW-1133">Transmembrane helix</keyword>
<dbReference type="InterPro" id="IPR000537">
    <property type="entry name" value="UbiA_prenyltransferase"/>
</dbReference>
<dbReference type="PANTHER" id="PTHR11048:SF28">
    <property type="entry name" value="4-HYDROXYBENZOATE POLYPRENYLTRANSFERASE, MITOCHONDRIAL"/>
    <property type="match status" value="1"/>
</dbReference>
<evidence type="ECO:0000313" key="10">
    <source>
        <dbReference type="EMBL" id="MBK0383425.1"/>
    </source>
</evidence>
<comment type="similarity">
    <text evidence="3">Belongs to the UbiA prenyltransferase family.</text>
</comment>
<feature type="transmembrane region" description="Helical" evidence="9">
    <location>
        <begin position="7"/>
        <end position="28"/>
    </location>
</feature>
<keyword evidence="8 9" id="KW-0472">Membrane</keyword>
<evidence type="ECO:0000256" key="2">
    <source>
        <dbReference type="ARBA" id="ARBA00004141"/>
    </source>
</evidence>
<comment type="caution">
    <text evidence="10">The sequence shown here is derived from an EMBL/GenBank/DDBJ whole genome shotgun (WGS) entry which is preliminary data.</text>
</comment>
<feature type="transmembrane region" description="Helical" evidence="9">
    <location>
        <begin position="82"/>
        <end position="99"/>
    </location>
</feature>
<protein>
    <submittedName>
        <fullName evidence="10">UbiA family prenyltransferase</fullName>
    </submittedName>
</protein>
<dbReference type="InterPro" id="IPR044878">
    <property type="entry name" value="UbiA_sf"/>
</dbReference>
<feature type="transmembrane region" description="Helical" evidence="9">
    <location>
        <begin position="40"/>
        <end position="61"/>
    </location>
</feature>
<accession>A0ABS1BKK7</accession>
<feature type="transmembrane region" description="Helical" evidence="9">
    <location>
        <begin position="257"/>
        <end position="282"/>
    </location>
</feature>
<name>A0ABS1BKK7_9SPHI</name>
<dbReference type="CDD" id="cd13959">
    <property type="entry name" value="PT_UbiA_COQ2"/>
    <property type="match status" value="1"/>
</dbReference>
<proteinExistence type="inferred from homology"/>
<dbReference type="InterPro" id="IPR039653">
    <property type="entry name" value="Prenyltransferase"/>
</dbReference>
<feature type="transmembrane region" description="Helical" evidence="9">
    <location>
        <begin position="158"/>
        <end position="181"/>
    </location>
</feature>
<comment type="subcellular location">
    <subcellularLocation>
        <location evidence="2">Membrane</location>
        <topology evidence="2">Multi-pass membrane protein</topology>
    </subcellularLocation>
</comment>
<dbReference type="EMBL" id="JAEHFY010000014">
    <property type="protein sequence ID" value="MBK0383425.1"/>
    <property type="molecule type" value="Genomic_DNA"/>
</dbReference>
<dbReference type="PANTHER" id="PTHR11048">
    <property type="entry name" value="PRENYLTRANSFERASES"/>
    <property type="match status" value="1"/>
</dbReference>
<comment type="cofactor">
    <cofactor evidence="1">
        <name>Mg(2+)</name>
        <dbReference type="ChEBI" id="CHEBI:18420"/>
    </cofactor>
</comment>
<reference evidence="10 11" key="1">
    <citation type="submission" date="2020-12" db="EMBL/GenBank/DDBJ databases">
        <title>Bacterial novel species Pedobacter sp. SD-b isolated from soil.</title>
        <authorList>
            <person name="Jung H.-Y."/>
        </authorList>
    </citation>
    <scope>NUCLEOTIDE SEQUENCE [LARGE SCALE GENOMIC DNA]</scope>
    <source>
        <strain evidence="10 11">SD-b</strain>
    </source>
</reference>
<evidence type="ECO:0000313" key="11">
    <source>
        <dbReference type="Proteomes" id="UP000660024"/>
    </source>
</evidence>
<dbReference type="NCBIfam" id="TIGR01475">
    <property type="entry name" value="ubiA_other"/>
    <property type="match status" value="1"/>
</dbReference>
<evidence type="ECO:0000256" key="8">
    <source>
        <dbReference type="ARBA" id="ARBA00023136"/>
    </source>
</evidence>
<dbReference type="Proteomes" id="UP000660024">
    <property type="component" value="Unassembled WGS sequence"/>
</dbReference>
<keyword evidence="11" id="KW-1185">Reference proteome</keyword>